<organism evidence="5 6">
    <name type="scientific">Cupriavidus yeoncheonensis</name>
    <dbReference type="NCBI Taxonomy" id="1462994"/>
    <lineage>
        <taxon>Bacteria</taxon>
        <taxon>Pseudomonadati</taxon>
        <taxon>Pseudomonadota</taxon>
        <taxon>Betaproteobacteria</taxon>
        <taxon>Burkholderiales</taxon>
        <taxon>Burkholderiaceae</taxon>
        <taxon>Cupriavidus</taxon>
    </lineage>
</organism>
<dbReference type="GO" id="GO:0006310">
    <property type="term" value="P:DNA recombination"/>
    <property type="evidence" value="ECO:0007669"/>
    <property type="project" value="UniProtKB-KW"/>
</dbReference>
<protein>
    <recommendedName>
        <fullName evidence="2">Non-homologous end joining protein Ku</fullName>
    </recommendedName>
</protein>
<dbReference type="SMART" id="SM00559">
    <property type="entry name" value="Ku78"/>
    <property type="match status" value="1"/>
</dbReference>
<dbReference type="AlphaFoldDB" id="A0A916N1W3"/>
<comment type="function">
    <text evidence="2">With LigD forms a non-homologous end joining (NHEJ) DNA repair enzyme, which repairs dsDNA breaks with reduced fidelity. Binds linear dsDNA with 5'- and 3'- overhangs but not closed circular dsDNA nor ssDNA. Recruits and stimulates the ligase activity of LigD.</text>
</comment>
<dbReference type="GO" id="GO:0003690">
    <property type="term" value="F:double-stranded DNA binding"/>
    <property type="evidence" value="ECO:0007669"/>
    <property type="project" value="UniProtKB-UniRule"/>
</dbReference>
<dbReference type="Pfam" id="PF02735">
    <property type="entry name" value="Ku"/>
    <property type="match status" value="1"/>
</dbReference>
<name>A0A916N1W3_9BURK</name>
<dbReference type="Gene3D" id="2.40.290.10">
    <property type="match status" value="1"/>
</dbReference>
<evidence type="ECO:0000256" key="1">
    <source>
        <dbReference type="ARBA" id="ARBA00023125"/>
    </source>
</evidence>
<dbReference type="InterPro" id="IPR009187">
    <property type="entry name" value="Prok_Ku"/>
</dbReference>
<comment type="subunit">
    <text evidence="2">Homodimer. Interacts with LigD.</text>
</comment>
<keyword evidence="1 2" id="KW-0238">DNA-binding</keyword>
<accession>A0A916N1W3</accession>
<dbReference type="GO" id="GO:0006303">
    <property type="term" value="P:double-strand break repair via nonhomologous end joining"/>
    <property type="evidence" value="ECO:0007669"/>
    <property type="project" value="UniProtKB-UniRule"/>
</dbReference>
<keyword evidence="2" id="KW-0227">DNA damage</keyword>
<dbReference type="Proteomes" id="UP000672934">
    <property type="component" value="Unassembled WGS sequence"/>
</dbReference>
<dbReference type="PANTHER" id="PTHR41251">
    <property type="entry name" value="NON-HOMOLOGOUS END JOINING PROTEIN KU"/>
    <property type="match status" value="1"/>
</dbReference>
<evidence type="ECO:0000313" key="6">
    <source>
        <dbReference type="Proteomes" id="UP000672934"/>
    </source>
</evidence>
<proteinExistence type="inferred from homology"/>
<dbReference type="HAMAP" id="MF_01875">
    <property type="entry name" value="Prokaryotic_Ku"/>
    <property type="match status" value="1"/>
</dbReference>
<dbReference type="NCBIfam" id="TIGR02772">
    <property type="entry name" value="Ku_bact"/>
    <property type="match status" value="1"/>
</dbReference>
<dbReference type="PANTHER" id="PTHR41251:SF1">
    <property type="entry name" value="NON-HOMOLOGOUS END JOINING PROTEIN KU"/>
    <property type="match status" value="1"/>
</dbReference>
<keyword evidence="2" id="KW-0233">DNA recombination</keyword>
<dbReference type="PIRSF" id="PIRSF006493">
    <property type="entry name" value="Prok_Ku"/>
    <property type="match status" value="1"/>
</dbReference>
<keyword evidence="2" id="KW-0234">DNA repair</keyword>
<evidence type="ECO:0000256" key="2">
    <source>
        <dbReference type="HAMAP-Rule" id="MF_01875"/>
    </source>
</evidence>
<dbReference type="CDD" id="cd00789">
    <property type="entry name" value="KU_like"/>
    <property type="match status" value="1"/>
</dbReference>
<feature type="region of interest" description="Disordered" evidence="3">
    <location>
        <begin position="269"/>
        <end position="302"/>
    </location>
</feature>
<evidence type="ECO:0000259" key="4">
    <source>
        <dbReference type="SMART" id="SM00559"/>
    </source>
</evidence>
<comment type="caution">
    <text evidence="5">The sequence shown here is derived from an EMBL/GenBank/DDBJ whole genome shotgun (WGS) entry which is preliminary data.</text>
</comment>
<dbReference type="InterPro" id="IPR016194">
    <property type="entry name" value="SPOC-like_C_dom_sf"/>
</dbReference>
<evidence type="ECO:0000256" key="3">
    <source>
        <dbReference type="SAM" id="MobiDB-lite"/>
    </source>
</evidence>
<dbReference type="EMBL" id="CAJPUY010000001">
    <property type="protein sequence ID" value="CAG2126536.1"/>
    <property type="molecule type" value="Genomic_DNA"/>
</dbReference>
<evidence type="ECO:0000313" key="5">
    <source>
        <dbReference type="EMBL" id="CAG2126536.1"/>
    </source>
</evidence>
<dbReference type="RefSeq" id="WP_211945068.1">
    <property type="nucleotide sequence ID" value="NZ_CAJPUY010000001.1"/>
</dbReference>
<reference evidence="5" key="1">
    <citation type="submission" date="2021-03" db="EMBL/GenBank/DDBJ databases">
        <authorList>
            <person name="Peeters C."/>
        </authorList>
    </citation>
    <scope>NUCLEOTIDE SEQUENCE</scope>
    <source>
        <strain evidence="5">LMG 31506</strain>
    </source>
</reference>
<keyword evidence="6" id="KW-1185">Reference proteome</keyword>
<feature type="domain" description="Ku" evidence="4">
    <location>
        <begin position="54"/>
        <end position="183"/>
    </location>
</feature>
<comment type="similarity">
    <text evidence="2">Belongs to the prokaryotic Ku family.</text>
</comment>
<dbReference type="InterPro" id="IPR006164">
    <property type="entry name" value="DNA_bd_Ku70/Ku80"/>
</dbReference>
<dbReference type="SUPFAM" id="SSF100939">
    <property type="entry name" value="SPOC domain-like"/>
    <property type="match status" value="1"/>
</dbReference>
<sequence length="302" mass="32833">MAARSLASLSLSFGLVSIPVKLYTATDSDSAVRFNLLSKEGSRLKQQYVSEQTREVVPREEMVKGYEFEKDQFVIFSADELKALEEGASHIVEIVAFVPEKGVDPIYYDKTYYIAPDKRGGKPYSLLRAAMAKTGQCAIAKWAAKGKSHMVQIRPIEGGLVFQQLLFADEVRSIVDLHVEEVAVSDAELKLAIQLIEQASEDHYDASQYRDEERQRVLSAIDAKIAGKQIVSPEPVEISPSGQVIDLVEALKKSLSAGKRTAPAAKTAAVKAAAGESPAPRKSAKRTASTVAAIPKRAAKKA</sequence>
<gene>
    <name evidence="5" type="primary">ku_1</name>
    <name evidence="2" type="synonym">ku</name>
    <name evidence="5" type="ORF">LMG31506_00021</name>
</gene>